<dbReference type="Pfam" id="PF01381">
    <property type="entry name" value="HTH_3"/>
    <property type="match status" value="1"/>
</dbReference>
<dbReference type="GO" id="GO:0003700">
    <property type="term" value="F:DNA-binding transcription factor activity"/>
    <property type="evidence" value="ECO:0007669"/>
    <property type="project" value="TreeGrafter"/>
</dbReference>
<reference evidence="3" key="1">
    <citation type="submission" date="2020-08" db="EMBL/GenBank/DDBJ databases">
        <title>Genome public.</title>
        <authorList>
            <person name="Liu C."/>
            <person name="Sun Q."/>
        </authorList>
    </citation>
    <scope>NUCLEOTIDE SEQUENCE</scope>
    <source>
        <strain evidence="3">BX15</strain>
    </source>
</reference>
<organism evidence="3 4">
    <name type="scientific">Dysosmobacter segnis</name>
    <dbReference type="NCBI Taxonomy" id="2763042"/>
    <lineage>
        <taxon>Bacteria</taxon>
        <taxon>Bacillati</taxon>
        <taxon>Bacillota</taxon>
        <taxon>Clostridia</taxon>
        <taxon>Eubacteriales</taxon>
        <taxon>Oscillospiraceae</taxon>
        <taxon>Dysosmobacter</taxon>
    </lineage>
</organism>
<dbReference type="PANTHER" id="PTHR46797">
    <property type="entry name" value="HTH-TYPE TRANSCRIPTIONAL REGULATOR"/>
    <property type="match status" value="1"/>
</dbReference>
<dbReference type="PANTHER" id="PTHR46797:SF1">
    <property type="entry name" value="METHYLPHOSPHONATE SYNTHASE"/>
    <property type="match status" value="1"/>
</dbReference>
<dbReference type="InterPro" id="IPR001387">
    <property type="entry name" value="Cro/C1-type_HTH"/>
</dbReference>
<dbReference type="AlphaFoldDB" id="A0A923MGH0"/>
<evidence type="ECO:0000313" key="3">
    <source>
        <dbReference type="EMBL" id="MBC5769014.1"/>
    </source>
</evidence>
<dbReference type="Proteomes" id="UP000620327">
    <property type="component" value="Unassembled WGS sequence"/>
</dbReference>
<dbReference type="RefSeq" id="WP_187013406.1">
    <property type="nucleotide sequence ID" value="NZ_JACOQI010000001.1"/>
</dbReference>
<comment type="caution">
    <text evidence="3">The sequence shown here is derived from an EMBL/GenBank/DDBJ whole genome shotgun (WGS) entry which is preliminary data.</text>
</comment>
<keyword evidence="4" id="KW-1185">Reference proteome</keyword>
<gene>
    <name evidence="3" type="ORF">H8Z83_01445</name>
</gene>
<accession>A0A923MGH0</accession>
<dbReference type="SMART" id="SM00530">
    <property type="entry name" value="HTH_XRE"/>
    <property type="match status" value="1"/>
</dbReference>
<keyword evidence="1" id="KW-0238">DNA-binding</keyword>
<protein>
    <submittedName>
        <fullName evidence="3">Helix-turn-helix transcriptional regulator</fullName>
    </submittedName>
</protein>
<feature type="domain" description="HTH cro/C1-type" evidence="2">
    <location>
        <begin position="16"/>
        <end position="72"/>
    </location>
</feature>
<evidence type="ECO:0000259" key="2">
    <source>
        <dbReference type="PROSITE" id="PS50943"/>
    </source>
</evidence>
<dbReference type="InterPro" id="IPR050807">
    <property type="entry name" value="TransReg_Diox_bact_type"/>
</dbReference>
<dbReference type="GO" id="GO:0005829">
    <property type="term" value="C:cytosol"/>
    <property type="evidence" value="ECO:0007669"/>
    <property type="project" value="TreeGrafter"/>
</dbReference>
<evidence type="ECO:0000313" key="4">
    <source>
        <dbReference type="Proteomes" id="UP000620327"/>
    </source>
</evidence>
<evidence type="ECO:0000256" key="1">
    <source>
        <dbReference type="ARBA" id="ARBA00023125"/>
    </source>
</evidence>
<dbReference type="PROSITE" id="PS50943">
    <property type="entry name" value="HTH_CROC1"/>
    <property type="match status" value="1"/>
</dbReference>
<dbReference type="GO" id="GO:0003677">
    <property type="term" value="F:DNA binding"/>
    <property type="evidence" value="ECO:0007669"/>
    <property type="project" value="UniProtKB-KW"/>
</dbReference>
<dbReference type="EMBL" id="JACOQI010000001">
    <property type="protein sequence ID" value="MBC5769014.1"/>
    <property type="molecule type" value="Genomic_DNA"/>
</dbReference>
<name>A0A923MGH0_9FIRM</name>
<dbReference type="SUPFAM" id="SSF47413">
    <property type="entry name" value="lambda repressor-like DNA-binding domains"/>
    <property type="match status" value="1"/>
</dbReference>
<dbReference type="InterPro" id="IPR010982">
    <property type="entry name" value="Lambda_DNA-bd_dom_sf"/>
</dbReference>
<dbReference type="Gene3D" id="1.10.260.40">
    <property type="entry name" value="lambda repressor-like DNA-binding domains"/>
    <property type="match status" value="1"/>
</dbReference>
<sequence length="77" mass="8857">MNSKFEMEYLQVGLKIAYYRKLRGLTQEELAERIDRTPAFIGHVEAPNIKKAVSLDTLFAISSVLDVPAYKFLMFDD</sequence>
<proteinExistence type="predicted"/>
<dbReference type="CDD" id="cd00093">
    <property type="entry name" value="HTH_XRE"/>
    <property type="match status" value="1"/>
</dbReference>